<feature type="domain" description="EamA" evidence="2">
    <location>
        <begin position="145"/>
        <end position="277"/>
    </location>
</feature>
<proteinExistence type="predicted"/>
<organism evidence="3 4">
    <name type="scientific">Paraburkholderia caribensis MBA4</name>
    <dbReference type="NCBI Taxonomy" id="1323664"/>
    <lineage>
        <taxon>Bacteria</taxon>
        <taxon>Pseudomonadati</taxon>
        <taxon>Pseudomonadota</taxon>
        <taxon>Betaproteobacteria</taxon>
        <taxon>Burkholderiales</taxon>
        <taxon>Burkholderiaceae</taxon>
        <taxon>Paraburkholderia</taxon>
    </lineage>
</organism>
<sequence>METLIVLLVLLSAMLHASWNAFLRLAEDRIWLLGMMSIPYLAVSAIGVIVLPLPAPAAWPYIAASVVLEFGYCLALVRAYRSGDFGQIYPIARGLSPLLVFAGALVFAHETLKPLAATGVALVSLGIVSLAFRRDMRFSGESVPYALLTGLFISAYSVVDGIGARVAGNGLSYIMWVYLLWNVPQFLLVWHWRGGAKGLFTSRETMMKGMLSGVIALFAYCLIIEAYRYLPIAMVSALRELSSIFAVLIGFSFMHEKLTARRVFACTLVTLGAVLIRL</sequence>
<dbReference type="Pfam" id="PF00892">
    <property type="entry name" value="EamA"/>
    <property type="match status" value="1"/>
</dbReference>
<feature type="transmembrane region" description="Helical" evidence="1">
    <location>
        <begin position="30"/>
        <end position="53"/>
    </location>
</feature>
<evidence type="ECO:0000256" key="1">
    <source>
        <dbReference type="SAM" id="Phobius"/>
    </source>
</evidence>
<dbReference type="RefSeq" id="WP_035997044.1">
    <property type="nucleotide sequence ID" value="NZ_CP012747.1"/>
</dbReference>
<feature type="transmembrane region" description="Helical" evidence="1">
    <location>
        <begin position="236"/>
        <end position="254"/>
    </location>
</feature>
<feature type="transmembrane region" description="Helical" evidence="1">
    <location>
        <begin position="115"/>
        <end position="133"/>
    </location>
</feature>
<evidence type="ECO:0000259" key="2">
    <source>
        <dbReference type="Pfam" id="PF00892"/>
    </source>
</evidence>
<feature type="transmembrane region" description="Helical" evidence="1">
    <location>
        <begin position="211"/>
        <end position="230"/>
    </location>
</feature>
<evidence type="ECO:0000313" key="3">
    <source>
        <dbReference type="EMBL" id="ALL69003.1"/>
    </source>
</evidence>
<dbReference type="GO" id="GO:0016020">
    <property type="term" value="C:membrane"/>
    <property type="evidence" value="ECO:0007669"/>
    <property type="project" value="InterPro"/>
</dbReference>
<feature type="transmembrane region" description="Helical" evidence="1">
    <location>
        <begin position="173"/>
        <end position="190"/>
    </location>
</feature>
<protein>
    <submittedName>
        <fullName evidence="3">Permeases of the drug/metabolite transporter (DMT) superfamily</fullName>
    </submittedName>
</protein>
<dbReference type="KEGG" id="bcai:K788_0000001"/>
<dbReference type="InterPro" id="IPR037185">
    <property type="entry name" value="EmrE-like"/>
</dbReference>
<dbReference type="AlphaFoldDB" id="A0A0P0RJQ8"/>
<dbReference type="GeneID" id="69972627"/>
<keyword evidence="1" id="KW-0812">Transmembrane</keyword>
<keyword evidence="1" id="KW-0472">Membrane</keyword>
<accession>A0A0P0RJQ8</accession>
<dbReference type="InterPro" id="IPR000620">
    <property type="entry name" value="EamA_dom"/>
</dbReference>
<dbReference type="EMBL" id="CP012747">
    <property type="protein sequence ID" value="ALL69003.1"/>
    <property type="molecule type" value="Genomic_DNA"/>
</dbReference>
<dbReference type="Proteomes" id="UP000019146">
    <property type="component" value="Chromosome 2"/>
</dbReference>
<keyword evidence="1" id="KW-1133">Transmembrane helix</keyword>
<evidence type="ECO:0000313" key="4">
    <source>
        <dbReference type="Proteomes" id="UP000019146"/>
    </source>
</evidence>
<name>A0A0P0RJQ8_9BURK</name>
<feature type="transmembrane region" description="Helical" evidence="1">
    <location>
        <begin position="6"/>
        <end position="23"/>
    </location>
</feature>
<feature type="transmembrane region" description="Helical" evidence="1">
    <location>
        <begin position="59"/>
        <end position="79"/>
    </location>
</feature>
<feature type="transmembrane region" description="Helical" evidence="1">
    <location>
        <begin position="145"/>
        <end position="167"/>
    </location>
</feature>
<feature type="transmembrane region" description="Helical" evidence="1">
    <location>
        <begin position="91"/>
        <end position="109"/>
    </location>
</feature>
<reference evidence="3 4" key="1">
    <citation type="journal article" date="2014" name="Genome Announc.">
        <title>Draft Genome Sequence of the Haloacid-Degrading Burkholderia caribensis Strain MBA4.</title>
        <authorList>
            <person name="Pan Y."/>
            <person name="Kong K.F."/>
            <person name="Tsang J.S."/>
        </authorList>
    </citation>
    <scope>NUCLEOTIDE SEQUENCE [LARGE SCALE GENOMIC DNA]</scope>
    <source>
        <strain evidence="3 4">MBA4</strain>
    </source>
</reference>
<dbReference type="SUPFAM" id="SSF103481">
    <property type="entry name" value="Multidrug resistance efflux transporter EmrE"/>
    <property type="match status" value="2"/>
</dbReference>
<gene>
    <name evidence="3" type="ORF">K788_0000001</name>
</gene>
<dbReference type="Gene3D" id="1.10.3730.20">
    <property type="match status" value="2"/>
</dbReference>